<feature type="domain" description="Homeobox" evidence="6">
    <location>
        <begin position="400"/>
        <end position="460"/>
    </location>
</feature>
<comment type="cofactor">
    <cofactor evidence="3">
        <name>Zn(2+)</name>
        <dbReference type="ChEBI" id="CHEBI:29105"/>
    </cofactor>
    <text evidence="3">Binds 2 Zn(2+) ions.</text>
</comment>
<feature type="binding site" evidence="3">
    <location>
        <position position="153"/>
    </location>
    <ligand>
        <name>Mg(2+)</name>
        <dbReference type="ChEBI" id="CHEBI:18420"/>
    </ligand>
</feature>
<keyword evidence="3" id="KW-0460">Magnesium</keyword>
<comment type="cofactor">
    <cofactor evidence="3">
        <name>Mg(2+)</name>
        <dbReference type="ChEBI" id="CHEBI:18420"/>
    </cofactor>
    <text evidence="3">Binds 1 Mg(2+) ion.</text>
</comment>
<comment type="subcellular location">
    <subcellularLocation>
        <location evidence="4">Nucleus</location>
    </subcellularLocation>
</comment>
<keyword evidence="2" id="KW-0597">Phosphoprotein</keyword>
<feature type="binding site" evidence="3">
    <location>
        <position position="310"/>
    </location>
    <ligand>
        <name>Mg(2+)</name>
        <dbReference type="ChEBI" id="CHEBI:18420"/>
    </ligand>
</feature>
<dbReference type="PANTHER" id="PTHR11596:SF5">
    <property type="entry name" value="ALKALINE PHOSPHATASE"/>
    <property type="match status" value="1"/>
</dbReference>
<sequence>MSFKEPSFWNNEAKEELHRALKETDPIVGVAKNVIMFLGDGMGLTTVTAGRILAGQLQGKNGEEHRLMLKFPIDDAFSKTYNVDHQKPVFALTVTELLCGVKTNMGTIGVSAKASRGNCASSEGTHLSSILDWSMAQGKSTGIVTTTRVTHATPASTCVHTPERNWEHSVPDDQSDCMDIAQQLVRNNSNINVVMGGGRQEMFPVNHSDPETDTGYLTEGRPDNLNLVQEWKNKQASENRRFQYIWNKTEFDNLDPEKTDYLLALFNPSHMQYEADRKKDKGGEPSLAEMTRKAIQILKKNDKGFVLLVEGVRKDHNNAGRALHDTVAFAEAVAVATEPSLLDESETLIVTTAVHSHAFAFAGYPGRVNDILGVVADSAEGTPASDGKPYTTFVYRKAVKVQRRSSPTFTAEQMEELERAFKRTHYPAIYTMKELAQRTKLTEARVQVWFSKRRTSLLRKQARLSEQLRLNSFLPMLQNSVVSAPTAPAQYMLPDTAGYHLQAAPETDVLAPKTATDVTPSGLHACADHRDIE</sequence>
<dbReference type="EC" id="3.1.3.1" evidence="1"/>
<dbReference type="PANTHER" id="PTHR11596">
    <property type="entry name" value="ALKALINE PHOSPHATASE"/>
    <property type="match status" value="1"/>
</dbReference>
<dbReference type="GO" id="GO:0004035">
    <property type="term" value="F:alkaline phosphatase activity"/>
    <property type="evidence" value="ECO:0007669"/>
    <property type="project" value="UniProtKB-EC"/>
</dbReference>
<gene>
    <name evidence="7" type="ORF">V1264_007898</name>
</gene>
<evidence type="ECO:0000256" key="2">
    <source>
        <dbReference type="ARBA" id="ARBA00022553"/>
    </source>
</evidence>
<keyword evidence="8" id="KW-1185">Reference proteome</keyword>
<dbReference type="CDD" id="cd16012">
    <property type="entry name" value="ALP"/>
    <property type="match status" value="1"/>
</dbReference>
<reference evidence="7 8" key="1">
    <citation type="submission" date="2024-02" db="EMBL/GenBank/DDBJ databases">
        <title>Chromosome-scale genome assembly of the rough periwinkle Littorina saxatilis.</title>
        <authorList>
            <person name="De Jode A."/>
            <person name="Faria R."/>
            <person name="Formenti G."/>
            <person name="Sims Y."/>
            <person name="Smith T.P."/>
            <person name="Tracey A."/>
            <person name="Wood J.M.D."/>
            <person name="Zagrodzka Z.B."/>
            <person name="Johannesson K."/>
            <person name="Butlin R.K."/>
            <person name="Leder E.H."/>
        </authorList>
    </citation>
    <scope>NUCLEOTIDE SEQUENCE [LARGE SCALE GENOMIC DNA]</scope>
    <source>
        <strain evidence="7">Snail1</strain>
        <tissue evidence="7">Muscle</tissue>
    </source>
</reference>
<dbReference type="Gene3D" id="3.40.720.10">
    <property type="entry name" value="Alkaline Phosphatase, subunit A"/>
    <property type="match status" value="1"/>
</dbReference>
<comment type="similarity">
    <text evidence="5">Belongs to the alkaline phosphatase family.</text>
</comment>
<dbReference type="InterPro" id="IPR001356">
    <property type="entry name" value="HD"/>
</dbReference>
<dbReference type="PROSITE" id="PS50071">
    <property type="entry name" value="HOMEOBOX_2"/>
    <property type="match status" value="1"/>
</dbReference>
<dbReference type="Gene3D" id="1.10.10.60">
    <property type="entry name" value="Homeodomain-like"/>
    <property type="match status" value="1"/>
</dbReference>
<dbReference type="GO" id="GO:0003677">
    <property type="term" value="F:DNA binding"/>
    <property type="evidence" value="ECO:0007669"/>
    <property type="project" value="UniProtKB-UniRule"/>
</dbReference>
<accession>A0AAN9AW66</accession>
<dbReference type="SUPFAM" id="SSF46689">
    <property type="entry name" value="Homeodomain-like"/>
    <property type="match status" value="1"/>
</dbReference>
<comment type="caution">
    <text evidence="7">The sequence shown here is derived from an EMBL/GenBank/DDBJ whole genome shotgun (WGS) entry which is preliminary data.</text>
</comment>
<dbReference type="CDD" id="cd00086">
    <property type="entry name" value="homeodomain"/>
    <property type="match status" value="1"/>
</dbReference>
<evidence type="ECO:0000256" key="3">
    <source>
        <dbReference type="PIRSR" id="PIRSR601952-2"/>
    </source>
</evidence>
<dbReference type="GO" id="GO:0046872">
    <property type="term" value="F:metal ion binding"/>
    <property type="evidence" value="ECO:0007669"/>
    <property type="project" value="UniProtKB-KW"/>
</dbReference>
<dbReference type="Proteomes" id="UP001374579">
    <property type="component" value="Unassembled WGS sequence"/>
</dbReference>
<name>A0AAN9AW66_9CAEN</name>
<feature type="binding site" evidence="3">
    <location>
        <position position="315"/>
    </location>
    <ligand>
        <name>Zn(2+)</name>
        <dbReference type="ChEBI" id="CHEBI:29105"/>
        <label>2</label>
    </ligand>
</feature>
<evidence type="ECO:0000256" key="4">
    <source>
        <dbReference type="PROSITE-ProRule" id="PRU00108"/>
    </source>
</evidence>
<evidence type="ECO:0000313" key="8">
    <source>
        <dbReference type="Proteomes" id="UP001374579"/>
    </source>
</evidence>
<dbReference type="SMART" id="SM00098">
    <property type="entry name" value="alkPPc"/>
    <property type="match status" value="1"/>
</dbReference>
<keyword evidence="3" id="KW-0479">Metal-binding</keyword>
<evidence type="ECO:0000259" key="6">
    <source>
        <dbReference type="PROSITE" id="PS50071"/>
    </source>
</evidence>
<dbReference type="SUPFAM" id="SSF53649">
    <property type="entry name" value="Alkaline phosphatase-like"/>
    <property type="match status" value="1"/>
</dbReference>
<feature type="binding site" evidence="3">
    <location>
        <position position="355"/>
    </location>
    <ligand>
        <name>Zn(2+)</name>
        <dbReference type="ChEBI" id="CHEBI:29105"/>
        <label>2</label>
    </ligand>
</feature>
<dbReference type="PRINTS" id="PR00113">
    <property type="entry name" value="ALKPHPHTASE"/>
</dbReference>
<dbReference type="Pfam" id="PF00245">
    <property type="entry name" value="Alk_phosphatase"/>
    <property type="match status" value="1"/>
</dbReference>
<keyword evidence="4" id="KW-0539">Nucleus</keyword>
<dbReference type="InterPro" id="IPR001952">
    <property type="entry name" value="Alkaline_phosphatase"/>
</dbReference>
<feature type="binding site" evidence="3">
    <location>
        <position position="40"/>
    </location>
    <ligand>
        <name>Zn(2+)</name>
        <dbReference type="ChEBI" id="CHEBI:29105"/>
        <label>2</label>
    </ligand>
</feature>
<keyword evidence="4" id="KW-0371">Homeobox</keyword>
<dbReference type="GO" id="GO:0005634">
    <property type="term" value="C:nucleus"/>
    <property type="evidence" value="ECO:0007669"/>
    <property type="project" value="UniProtKB-SubCell"/>
</dbReference>
<keyword evidence="4" id="KW-0238">DNA-binding</keyword>
<feature type="binding site" evidence="3">
    <location>
        <position position="40"/>
    </location>
    <ligand>
        <name>Mg(2+)</name>
        <dbReference type="ChEBI" id="CHEBI:18420"/>
    </ligand>
</feature>
<proteinExistence type="inferred from homology"/>
<evidence type="ECO:0000313" key="7">
    <source>
        <dbReference type="EMBL" id="KAK7094252.1"/>
    </source>
</evidence>
<dbReference type="SMART" id="SM00389">
    <property type="entry name" value="HOX"/>
    <property type="match status" value="1"/>
</dbReference>
<organism evidence="7 8">
    <name type="scientific">Littorina saxatilis</name>
    <dbReference type="NCBI Taxonomy" id="31220"/>
    <lineage>
        <taxon>Eukaryota</taxon>
        <taxon>Metazoa</taxon>
        <taxon>Spiralia</taxon>
        <taxon>Lophotrochozoa</taxon>
        <taxon>Mollusca</taxon>
        <taxon>Gastropoda</taxon>
        <taxon>Caenogastropoda</taxon>
        <taxon>Littorinimorpha</taxon>
        <taxon>Littorinoidea</taxon>
        <taxon>Littorinidae</taxon>
        <taxon>Littorina</taxon>
    </lineage>
</organism>
<keyword evidence="3" id="KW-0862">Zinc</keyword>
<dbReference type="EMBL" id="JBAMIC010000019">
    <property type="protein sequence ID" value="KAK7094252.1"/>
    <property type="molecule type" value="Genomic_DNA"/>
</dbReference>
<feature type="binding site" evidence="3">
    <location>
        <position position="151"/>
    </location>
    <ligand>
        <name>Mg(2+)</name>
        <dbReference type="ChEBI" id="CHEBI:18420"/>
    </ligand>
</feature>
<evidence type="ECO:0000256" key="1">
    <source>
        <dbReference type="ARBA" id="ARBA00012647"/>
    </source>
</evidence>
<dbReference type="AlphaFoldDB" id="A0AAN9AW66"/>
<protein>
    <recommendedName>
        <fullName evidence="1">alkaline phosphatase</fullName>
        <ecNumber evidence="1">3.1.3.1</ecNumber>
    </recommendedName>
</protein>
<evidence type="ECO:0000256" key="5">
    <source>
        <dbReference type="RuleBase" id="RU003946"/>
    </source>
</evidence>
<dbReference type="InterPro" id="IPR017850">
    <property type="entry name" value="Alkaline_phosphatase_core_sf"/>
</dbReference>
<dbReference type="InterPro" id="IPR009057">
    <property type="entry name" value="Homeodomain-like_sf"/>
</dbReference>
<feature type="DNA-binding region" description="Homeobox" evidence="4">
    <location>
        <begin position="402"/>
        <end position="461"/>
    </location>
</feature>